<dbReference type="FunFam" id="1.25.40.10:FF:000049">
    <property type="entry name" value="Alpha-soluble NSF attachment protein-like"/>
    <property type="match status" value="1"/>
</dbReference>
<evidence type="ECO:0000256" key="3">
    <source>
        <dbReference type="ARBA" id="ARBA00022448"/>
    </source>
</evidence>
<evidence type="ECO:0000256" key="1">
    <source>
        <dbReference type="ARBA" id="ARBA00004170"/>
    </source>
</evidence>
<dbReference type="Gene3D" id="1.25.40.10">
    <property type="entry name" value="Tetratricopeptide repeat domain"/>
    <property type="match status" value="1"/>
</dbReference>
<reference evidence="8 9" key="1">
    <citation type="journal article" date="2023" name="Elife">
        <title>Identification of key yeast species and microbe-microbe interactions impacting larval growth of Drosophila in the wild.</title>
        <authorList>
            <person name="Mure A."/>
            <person name="Sugiura Y."/>
            <person name="Maeda R."/>
            <person name="Honda K."/>
            <person name="Sakurai N."/>
            <person name="Takahashi Y."/>
            <person name="Watada M."/>
            <person name="Katoh T."/>
            <person name="Gotoh A."/>
            <person name="Gotoh Y."/>
            <person name="Taniguchi I."/>
            <person name="Nakamura K."/>
            <person name="Hayashi T."/>
            <person name="Katayama T."/>
            <person name="Uemura T."/>
            <person name="Hattori Y."/>
        </authorList>
    </citation>
    <scope>NUCLEOTIDE SEQUENCE [LARGE SCALE GENOMIC DNA]</scope>
    <source>
        <strain evidence="8 9">PK-24</strain>
    </source>
</reference>
<organism evidence="8 9">
    <name type="scientific">Pichia kluyveri</name>
    <name type="common">Yeast</name>
    <dbReference type="NCBI Taxonomy" id="36015"/>
    <lineage>
        <taxon>Eukaryota</taxon>
        <taxon>Fungi</taxon>
        <taxon>Dikarya</taxon>
        <taxon>Ascomycota</taxon>
        <taxon>Saccharomycotina</taxon>
        <taxon>Pichiomycetes</taxon>
        <taxon>Pichiales</taxon>
        <taxon>Pichiaceae</taxon>
        <taxon>Pichia</taxon>
    </lineage>
</organism>
<sequence length="315" mass="35634">MMIQISVIAASFFKEQMSNPEELIAQANKIANKSGGFLSSIFGGSSTSKYEEAADLYVQAANLYKLQRRSAEAGEIFEKASELQIKAENNDEASNTLIESFKCYKMESPERAAKVLERAIGMFVQRGQFRRSANFKCDLGEIYENELQDINNAIKSYEDASEWYKGDSATALSNKCLLKVADLYCDDNIKNYKKAATIYEEIAKKSLNNNLAKWSLKEYFLKAILCRLADENDYSSANAVLMRFLQWDPSFASTKEYEFSSKLIEAVKDCNPDQIAIESKNFDKFSRLDGMKVRILNTIKSNLNVAPDTVEEDFT</sequence>
<gene>
    <name evidence="8" type="ORF">DAPK24_009670</name>
</gene>
<dbReference type="GO" id="GO:0031201">
    <property type="term" value="C:SNARE complex"/>
    <property type="evidence" value="ECO:0007669"/>
    <property type="project" value="TreeGrafter"/>
</dbReference>
<dbReference type="Pfam" id="PF14938">
    <property type="entry name" value="SNAP"/>
    <property type="match status" value="1"/>
</dbReference>
<name>A0AAV5R031_PICKL</name>
<comment type="subcellular location">
    <subcellularLocation>
        <location evidence="1 7">Membrane</location>
        <topology evidence="1 7">Peripheral membrane protein</topology>
    </subcellularLocation>
</comment>
<comment type="caution">
    <text evidence="8">The sequence shown here is derived from an EMBL/GenBank/DDBJ whole genome shotgun (WGS) entry which is preliminary data.</text>
</comment>
<keyword evidence="5 7" id="KW-0653">Protein transport</keyword>
<keyword evidence="3 7" id="KW-0813">Transport</keyword>
<evidence type="ECO:0000256" key="7">
    <source>
        <dbReference type="RuleBase" id="RU367013"/>
    </source>
</evidence>
<evidence type="ECO:0000256" key="6">
    <source>
        <dbReference type="ARBA" id="ARBA00023136"/>
    </source>
</evidence>
<comment type="function">
    <text evidence="7">Required for vesicular transport between the endoplasmic reticulum and the Golgi apparatus.</text>
</comment>
<dbReference type="GO" id="GO:0005774">
    <property type="term" value="C:vacuolar membrane"/>
    <property type="evidence" value="ECO:0007669"/>
    <property type="project" value="TreeGrafter"/>
</dbReference>
<keyword evidence="6 7" id="KW-0472">Membrane</keyword>
<dbReference type="GO" id="GO:0006886">
    <property type="term" value="P:intracellular protein transport"/>
    <property type="evidence" value="ECO:0007669"/>
    <property type="project" value="UniProtKB-UniRule"/>
</dbReference>
<dbReference type="GO" id="GO:0019905">
    <property type="term" value="F:syntaxin binding"/>
    <property type="evidence" value="ECO:0007669"/>
    <property type="project" value="TreeGrafter"/>
</dbReference>
<protein>
    <submittedName>
        <fullName evidence="8">Sec17 protein</fullName>
    </submittedName>
</protein>
<evidence type="ECO:0000313" key="9">
    <source>
        <dbReference type="Proteomes" id="UP001378960"/>
    </source>
</evidence>
<accession>A0AAV5R031</accession>
<dbReference type="EMBL" id="BTGB01000001">
    <property type="protein sequence ID" value="GMM44392.1"/>
    <property type="molecule type" value="Genomic_DNA"/>
</dbReference>
<evidence type="ECO:0000256" key="5">
    <source>
        <dbReference type="ARBA" id="ARBA00022927"/>
    </source>
</evidence>
<evidence type="ECO:0000256" key="4">
    <source>
        <dbReference type="ARBA" id="ARBA00022892"/>
    </source>
</evidence>
<evidence type="ECO:0000256" key="2">
    <source>
        <dbReference type="ARBA" id="ARBA00010050"/>
    </source>
</evidence>
<proteinExistence type="inferred from homology"/>
<keyword evidence="9" id="KW-1185">Reference proteome</keyword>
<dbReference type="AlphaFoldDB" id="A0AAV5R031"/>
<keyword evidence="4 7" id="KW-0931">ER-Golgi transport</keyword>
<evidence type="ECO:0000313" key="8">
    <source>
        <dbReference type="EMBL" id="GMM44392.1"/>
    </source>
</evidence>
<dbReference type="Proteomes" id="UP001378960">
    <property type="component" value="Unassembled WGS sequence"/>
</dbReference>
<comment type="similarity">
    <text evidence="2 7">Belongs to the SNAP family.</text>
</comment>
<dbReference type="GO" id="GO:0005483">
    <property type="term" value="F:soluble NSF attachment protein activity"/>
    <property type="evidence" value="ECO:0007669"/>
    <property type="project" value="TreeGrafter"/>
</dbReference>
<dbReference type="PRINTS" id="PR00448">
    <property type="entry name" value="NSFATTACHMNT"/>
</dbReference>
<dbReference type="CDD" id="cd15832">
    <property type="entry name" value="SNAP"/>
    <property type="match status" value="1"/>
</dbReference>
<dbReference type="SUPFAM" id="SSF48452">
    <property type="entry name" value="TPR-like"/>
    <property type="match status" value="1"/>
</dbReference>
<dbReference type="InterPro" id="IPR011990">
    <property type="entry name" value="TPR-like_helical_dom_sf"/>
</dbReference>
<dbReference type="InterPro" id="IPR000744">
    <property type="entry name" value="NSF_attach"/>
</dbReference>
<dbReference type="PANTHER" id="PTHR13768:SF8">
    <property type="entry name" value="ALPHA-SOLUBLE NSF ATTACHMENT PROTEIN"/>
    <property type="match status" value="1"/>
</dbReference>
<dbReference type="GO" id="GO:0035494">
    <property type="term" value="P:SNARE complex disassembly"/>
    <property type="evidence" value="ECO:0007669"/>
    <property type="project" value="TreeGrafter"/>
</dbReference>
<dbReference type="PANTHER" id="PTHR13768">
    <property type="entry name" value="SOLUBLE NSF ATTACHMENT PROTEIN SNAP"/>
    <property type="match status" value="1"/>
</dbReference>